<evidence type="ECO:0000256" key="5">
    <source>
        <dbReference type="ARBA" id="ARBA00022741"/>
    </source>
</evidence>
<dbReference type="SMART" id="SM00091">
    <property type="entry name" value="PAS"/>
    <property type="match status" value="3"/>
</dbReference>
<evidence type="ECO:0000256" key="6">
    <source>
        <dbReference type="ARBA" id="ARBA00022777"/>
    </source>
</evidence>
<dbReference type="Gene3D" id="3.30.565.10">
    <property type="entry name" value="Histidine kinase-like ATPase, C-terminal domain"/>
    <property type="match status" value="1"/>
</dbReference>
<dbReference type="InterPro" id="IPR001610">
    <property type="entry name" value="PAC"/>
</dbReference>
<dbReference type="PROSITE" id="PS50109">
    <property type="entry name" value="HIS_KIN"/>
    <property type="match status" value="1"/>
</dbReference>
<proteinExistence type="predicted"/>
<dbReference type="InterPro" id="IPR000014">
    <property type="entry name" value="PAS"/>
</dbReference>
<keyword evidence="4" id="KW-0808">Transferase</keyword>
<evidence type="ECO:0000256" key="2">
    <source>
        <dbReference type="ARBA" id="ARBA00012438"/>
    </source>
</evidence>
<dbReference type="PRINTS" id="PR00344">
    <property type="entry name" value="BCTRLSENSOR"/>
</dbReference>
<evidence type="ECO:0000259" key="10">
    <source>
        <dbReference type="PROSITE" id="PS50109"/>
    </source>
</evidence>
<dbReference type="SMART" id="SM00388">
    <property type="entry name" value="HisKA"/>
    <property type="match status" value="1"/>
</dbReference>
<dbReference type="Pfam" id="PF08448">
    <property type="entry name" value="PAS_4"/>
    <property type="match status" value="2"/>
</dbReference>
<dbReference type="InterPro" id="IPR035965">
    <property type="entry name" value="PAS-like_dom_sf"/>
</dbReference>
<gene>
    <name evidence="14" type="ORF">GON01_00845</name>
</gene>
<protein>
    <recommendedName>
        <fullName evidence="2">histidine kinase</fullName>
        <ecNumber evidence="2">2.7.13.3</ecNumber>
    </recommendedName>
</protein>
<keyword evidence="7" id="KW-0067">ATP-binding</keyword>
<evidence type="ECO:0000259" key="11">
    <source>
        <dbReference type="PROSITE" id="PS50110"/>
    </source>
</evidence>
<dbReference type="GO" id="GO:0005524">
    <property type="term" value="F:ATP binding"/>
    <property type="evidence" value="ECO:0007669"/>
    <property type="project" value="UniProtKB-KW"/>
</dbReference>
<dbReference type="InterPro" id="IPR005467">
    <property type="entry name" value="His_kinase_dom"/>
</dbReference>
<comment type="catalytic activity">
    <reaction evidence="1">
        <text>ATP + protein L-histidine = ADP + protein N-phospho-L-histidine.</text>
        <dbReference type="EC" id="2.7.13.3"/>
    </reaction>
</comment>
<dbReference type="Pfam" id="PF02518">
    <property type="entry name" value="HATPase_c"/>
    <property type="match status" value="1"/>
</dbReference>
<evidence type="ECO:0000313" key="14">
    <source>
        <dbReference type="EMBL" id="MVO76488.1"/>
    </source>
</evidence>
<feature type="domain" description="PAS" evidence="12">
    <location>
        <begin position="133"/>
        <end position="188"/>
    </location>
</feature>
<keyword evidence="3 9" id="KW-0597">Phosphoprotein</keyword>
<dbReference type="GO" id="GO:0000155">
    <property type="term" value="F:phosphorelay sensor kinase activity"/>
    <property type="evidence" value="ECO:0007669"/>
    <property type="project" value="InterPro"/>
</dbReference>
<dbReference type="SMART" id="SM00387">
    <property type="entry name" value="HATPase_c"/>
    <property type="match status" value="1"/>
</dbReference>
<feature type="domain" description="PAC" evidence="13">
    <location>
        <begin position="338"/>
        <end position="390"/>
    </location>
</feature>
<dbReference type="InterPro" id="IPR013655">
    <property type="entry name" value="PAS_fold_3"/>
</dbReference>
<dbReference type="Gene3D" id="3.30.450.20">
    <property type="entry name" value="PAS domain"/>
    <property type="match status" value="3"/>
</dbReference>
<dbReference type="SUPFAM" id="SSF55874">
    <property type="entry name" value="ATPase domain of HSP90 chaperone/DNA topoisomerase II/histidine kinase"/>
    <property type="match status" value="1"/>
</dbReference>
<dbReference type="EMBL" id="WQMS01000001">
    <property type="protein sequence ID" value="MVO76488.1"/>
    <property type="molecule type" value="Genomic_DNA"/>
</dbReference>
<comment type="caution">
    <text evidence="14">The sequence shown here is derived from an EMBL/GenBank/DDBJ whole genome shotgun (WGS) entry which is preliminary data.</text>
</comment>
<reference evidence="14 15" key="1">
    <citation type="submission" date="2019-12" db="EMBL/GenBank/DDBJ databases">
        <authorList>
            <person name="Huq M.A."/>
        </authorList>
    </citation>
    <scope>NUCLEOTIDE SEQUENCE [LARGE SCALE GENOMIC DNA]</scope>
    <source>
        <strain evidence="14 15">MAH-20</strain>
    </source>
</reference>
<sequence>MHRGGDSAIGGEDASGIRLDAILDAVPEGYCIVDRDWRIRSFNRAAEAFFACDRAEMLGRLFWDAIPTVAGTAFETNFRRAAAGETISFEAESTAFPDRDVSLTASPLPGGGIAIVFNDVTEGRRAERTVRESEARFRLIADSAPVPMWVTSIDRTRWFVNRAYVDFLGVSYEDALVFDWRGIIHPDDIGRILKEQVEKEAALQPFALEARYRKADGDYCWIRSYSQPRWGTAGEHTGFIGVAFDITIAKEAELALQRQVAERTAELEALYNKTPTILQSQDAEGRLVSVSDRWLEFMGFDSRDQVIGRPSLDFAAPGSGERFLEHDWAALLAGREVRDSEYRVVKRDGEIADVLVSSRPWHDSEGRFVRTMAAIVDVTGRKRTEEALRQAQKVEAMGQLTGGVAHDFNNLLSPIIGGLDLMQRRGIGDPRAQQTVASALQAAERAKTLVQRLLAFARRQPLQPAPVDAGRLIEGMAELIGSTVGPRIRLELDVPAGLPPCLADPNQVEMALLNLSVNARDAMPDGGTLRIAAAVEQAGEEAEDLAPGNYVRLSVADTGCGMDEAVAARAIEPFFSTKGIGRGTGLGLSMVHGLAAQLGGALRLRSAPGQGTEVQLWLPCAAALPAAAAQAQSPRAIAGAGTALLVDDEPLVRASTAEMLEDLGFTVIALESADEAAARLAGGLAVDLVVTDHLMPGMTGAELARTIRARGAGTPVLIISGYADAGGIDADLPRLAKPFRHADLAAMLTAILG</sequence>
<dbReference type="Gene3D" id="1.10.287.130">
    <property type="match status" value="1"/>
</dbReference>
<dbReference type="Pfam" id="PF08447">
    <property type="entry name" value="PAS_3"/>
    <property type="match status" value="1"/>
</dbReference>
<dbReference type="SUPFAM" id="SSF55785">
    <property type="entry name" value="PYP-like sensor domain (PAS domain)"/>
    <property type="match status" value="3"/>
</dbReference>
<dbReference type="EC" id="2.7.13.3" evidence="2"/>
<evidence type="ECO:0000256" key="3">
    <source>
        <dbReference type="ARBA" id="ARBA00022553"/>
    </source>
</evidence>
<dbReference type="InterPro" id="IPR000700">
    <property type="entry name" value="PAS-assoc_C"/>
</dbReference>
<dbReference type="SMART" id="SM00448">
    <property type="entry name" value="REC"/>
    <property type="match status" value="1"/>
</dbReference>
<dbReference type="CDD" id="cd00130">
    <property type="entry name" value="PAS"/>
    <property type="match status" value="3"/>
</dbReference>
<dbReference type="InterPro" id="IPR036890">
    <property type="entry name" value="HATPase_C_sf"/>
</dbReference>
<dbReference type="InterPro" id="IPR011006">
    <property type="entry name" value="CheY-like_superfamily"/>
</dbReference>
<dbReference type="SUPFAM" id="SSF47384">
    <property type="entry name" value="Homodimeric domain of signal transducing histidine kinase"/>
    <property type="match status" value="1"/>
</dbReference>
<dbReference type="InterPro" id="IPR001789">
    <property type="entry name" value="Sig_transdc_resp-reg_receiver"/>
</dbReference>
<accession>A0A6I4IWY7</accession>
<dbReference type="InterPro" id="IPR003594">
    <property type="entry name" value="HATPase_dom"/>
</dbReference>
<evidence type="ECO:0000256" key="8">
    <source>
        <dbReference type="ARBA" id="ARBA00023012"/>
    </source>
</evidence>
<dbReference type="PANTHER" id="PTHR43065:SF46">
    <property type="entry name" value="C4-DICARBOXYLATE TRANSPORT SENSOR PROTEIN DCTB"/>
    <property type="match status" value="1"/>
</dbReference>
<evidence type="ECO:0000313" key="15">
    <source>
        <dbReference type="Proteomes" id="UP000441389"/>
    </source>
</evidence>
<dbReference type="RefSeq" id="WP_157025110.1">
    <property type="nucleotide sequence ID" value="NZ_WQMS01000001.1"/>
</dbReference>
<name>A0A6I4IWY7_9SPHN</name>
<dbReference type="Pfam" id="PF00512">
    <property type="entry name" value="HisKA"/>
    <property type="match status" value="1"/>
</dbReference>
<feature type="domain" description="Response regulatory" evidence="11">
    <location>
        <begin position="642"/>
        <end position="752"/>
    </location>
</feature>
<keyword evidence="5" id="KW-0547">Nucleotide-binding</keyword>
<dbReference type="SUPFAM" id="SSF52172">
    <property type="entry name" value="CheY-like"/>
    <property type="match status" value="1"/>
</dbReference>
<feature type="domain" description="Histidine kinase" evidence="10">
    <location>
        <begin position="403"/>
        <end position="622"/>
    </location>
</feature>
<dbReference type="InterPro" id="IPR013656">
    <property type="entry name" value="PAS_4"/>
</dbReference>
<dbReference type="PROSITE" id="PS50112">
    <property type="entry name" value="PAS"/>
    <property type="match status" value="1"/>
</dbReference>
<dbReference type="Pfam" id="PF00072">
    <property type="entry name" value="Response_reg"/>
    <property type="match status" value="1"/>
</dbReference>
<dbReference type="PROSITE" id="PS50110">
    <property type="entry name" value="RESPONSE_REGULATORY"/>
    <property type="match status" value="1"/>
</dbReference>
<dbReference type="PANTHER" id="PTHR43065">
    <property type="entry name" value="SENSOR HISTIDINE KINASE"/>
    <property type="match status" value="1"/>
</dbReference>
<dbReference type="CDD" id="cd00082">
    <property type="entry name" value="HisKA"/>
    <property type="match status" value="1"/>
</dbReference>
<organism evidence="14 15">
    <name type="scientific">Sphingomonas horti</name>
    <dbReference type="NCBI Taxonomy" id="2682842"/>
    <lineage>
        <taxon>Bacteria</taxon>
        <taxon>Pseudomonadati</taxon>
        <taxon>Pseudomonadota</taxon>
        <taxon>Alphaproteobacteria</taxon>
        <taxon>Sphingomonadales</taxon>
        <taxon>Sphingomonadaceae</taxon>
        <taxon>Sphingomonas</taxon>
    </lineage>
</organism>
<dbReference type="AlphaFoldDB" id="A0A6I4IWY7"/>
<feature type="domain" description="PAC" evidence="13">
    <location>
        <begin position="206"/>
        <end position="258"/>
    </location>
</feature>
<dbReference type="PROSITE" id="PS50113">
    <property type="entry name" value="PAC"/>
    <property type="match status" value="2"/>
</dbReference>
<keyword evidence="15" id="KW-1185">Reference proteome</keyword>
<keyword evidence="8" id="KW-0902">Two-component regulatory system</keyword>
<evidence type="ECO:0000256" key="9">
    <source>
        <dbReference type="PROSITE-ProRule" id="PRU00169"/>
    </source>
</evidence>
<dbReference type="Gene3D" id="3.40.50.2300">
    <property type="match status" value="1"/>
</dbReference>
<evidence type="ECO:0000256" key="7">
    <source>
        <dbReference type="ARBA" id="ARBA00022840"/>
    </source>
</evidence>
<evidence type="ECO:0000259" key="12">
    <source>
        <dbReference type="PROSITE" id="PS50112"/>
    </source>
</evidence>
<dbReference type="InterPro" id="IPR036097">
    <property type="entry name" value="HisK_dim/P_sf"/>
</dbReference>
<feature type="modified residue" description="4-aspartylphosphate" evidence="9">
    <location>
        <position position="692"/>
    </location>
</feature>
<evidence type="ECO:0000256" key="4">
    <source>
        <dbReference type="ARBA" id="ARBA00022679"/>
    </source>
</evidence>
<evidence type="ECO:0000256" key="1">
    <source>
        <dbReference type="ARBA" id="ARBA00000085"/>
    </source>
</evidence>
<evidence type="ECO:0000259" key="13">
    <source>
        <dbReference type="PROSITE" id="PS50113"/>
    </source>
</evidence>
<dbReference type="NCBIfam" id="TIGR00229">
    <property type="entry name" value="sensory_box"/>
    <property type="match status" value="3"/>
</dbReference>
<dbReference type="InterPro" id="IPR003661">
    <property type="entry name" value="HisK_dim/P_dom"/>
</dbReference>
<dbReference type="InterPro" id="IPR004358">
    <property type="entry name" value="Sig_transdc_His_kin-like_C"/>
</dbReference>
<keyword evidence="6" id="KW-0418">Kinase</keyword>
<dbReference type="Proteomes" id="UP000441389">
    <property type="component" value="Unassembled WGS sequence"/>
</dbReference>
<dbReference type="SMART" id="SM00086">
    <property type="entry name" value="PAC"/>
    <property type="match status" value="2"/>
</dbReference>